<feature type="non-terminal residue" evidence="10">
    <location>
        <position position="122"/>
    </location>
</feature>
<dbReference type="AlphaFoldDB" id="A0A9N9E9S1"/>
<dbReference type="Gene3D" id="3.30.40.10">
    <property type="entry name" value="Zinc/RING finger domain, C3HC4 (zinc finger)"/>
    <property type="match status" value="1"/>
</dbReference>
<dbReference type="SUPFAM" id="SSF57850">
    <property type="entry name" value="RING/U-box"/>
    <property type="match status" value="1"/>
</dbReference>
<dbReference type="PROSITE" id="PS51873">
    <property type="entry name" value="TRIAD"/>
    <property type="match status" value="1"/>
</dbReference>
<comment type="caution">
    <text evidence="10">The sequence shown here is derived from an EMBL/GenBank/DDBJ whole genome shotgun (WGS) entry which is preliminary data.</text>
</comment>
<evidence type="ECO:0000259" key="9">
    <source>
        <dbReference type="PROSITE" id="PS51873"/>
    </source>
</evidence>
<evidence type="ECO:0000256" key="2">
    <source>
        <dbReference type="ARBA" id="ARBA00022723"/>
    </source>
</evidence>
<evidence type="ECO:0000256" key="4">
    <source>
        <dbReference type="ARBA" id="ARBA00022771"/>
    </source>
</evidence>
<gene>
    <name evidence="10" type="ORF">DEBURN_LOCUS11925</name>
</gene>
<evidence type="ECO:0000259" key="8">
    <source>
        <dbReference type="PROSITE" id="PS50089"/>
    </source>
</evidence>
<evidence type="ECO:0000256" key="6">
    <source>
        <dbReference type="ARBA" id="ARBA00022833"/>
    </source>
</evidence>
<dbReference type="GO" id="GO:0016740">
    <property type="term" value="F:transferase activity"/>
    <property type="evidence" value="ECO:0007669"/>
    <property type="project" value="UniProtKB-KW"/>
</dbReference>
<keyword evidence="3" id="KW-0677">Repeat</keyword>
<reference evidence="10" key="1">
    <citation type="submission" date="2021-06" db="EMBL/GenBank/DDBJ databases">
        <authorList>
            <person name="Kallberg Y."/>
            <person name="Tangrot J."/>
            <person name="Rosling A."/>
        </authorList>
    </citation>
    <scope>NUCLEOTIDE SEQUENCE</scope>
    <source>
        <strain evidence="10">AZ414A</strain>
    </source>
</reference>
<evidence type="ECO:0000256" key="1">
    <source>
        <dbReference type="ARBA" id="ARBA00022679"/>
    </source>
</evidence>
<organism evidence="10 11">
    <name type="scientific">Diversispora eburnea</name>
    <dbReference type="NCBI Taxonomy" id="1213867"/>
    <lineage>
        <taxon>Eukaryota</taxon>
        <taxon>Fungi</taxon>
        <taxon>Fungi incertae sedis</taxon>
        <taxon>Mucoromycota</taxon>
        <taxon>Glomeromycotina</taxon>
        <taxon>Glomeromycetes</taxon>
        <taxon>Diversisporales</taxon>
        <taxon>Diversisporaceae</taxon>
        <taxon>Diversispora</taxon>
    </lineage>
</organism>
<protein>
    <submittedName>
        <fullName evidence="10">11916_t:CDS:1</fullName>
    </submittedName>
</protein>
<evidence type="ECO:0000256" key="7">
    <source>
        <dbReference type="PROSITE-ProRule" id="PRU00175"/>
    </source>
</evidence>
<keyword evidence="5" id="KW-0833">Ubl conjugation pathway</keyword>
<dbReference type="Proteomes" id="UP000789706">
    <property type="component" value="Unassembled WGS sequence"/>
</dbReference>
<keyword evidence="2" id="KW-0479">Metal-binding</keyword>
<dbReference type="InterPro" id="IPR001841">
    <property type="entry name" value="Znf_RING"/>
</dbReference>
<evidence type="ECO:0000313" key="10">
    <source>
        <dbReference type="EMBL" id="CAG8665949.1"/>
    </source>
</evidence>
<evidence type="ECO:0000256" key="3">
    <source>
        <dbReference type="ARBA" id="ARBA00022737"/>
    </source>
</evidence>
<feature type="domain" description="RING-type" evidence="9">
    <location>
        <begin position="8"/>
        <end position="122"/>
    </location>
</feature>
<dbReference type="PROSITE" id="PS50089">
    <property type="entry name" value="ZF_RING_2"/>
    <property type="match status" value="1"/>
</dbReference>
<feature type="non-terminal residue" evidence="10">
    <location>
        <position position="1"/>
    </location>
</feature>
<dbReference type="GO" id="GO:0008270">
    <property type="term" value="F:zinc ion binding"/>
    <property type="evidence" value="ECO:0007669"/>
    <property type="project" value="UniProtKB-KW"/>
</dbReference>
<dbReference type="InterPro" id="IPR044066">
    <property type="entry name" value="TRIAD_supradom"/>
</dbReference>
<keyword evidence="6" id="KW-0862">Zinc</keyword>
<proteinExistence type="predicted"/>
<name>A0A9N9E9S1_9GLOM</name>
<evidence type="ECO:0000256" key="5">
    <source>
        <dbReference type="ARBA" id="ARBA00022786"/>
    </source>
</evidence>
<keyword evidence="11" id="KW-1185">Reference proteome</keyword>
<keyword evidence="1" id="KW-0808">Transferase</keyword>
<feature type="domain" description="RING-type" evidence="8">
    <location>
        <begin position="12"/>
        <end position="57"/>
    </location>
</feature>
<dbReference type="InterPro" id="IPR013083">
    <property type="entry name" value="Znf_RING/FYVE/PHD"/>
</dbReference>
<accession>A0A9N9E9S1</accession>
<dbReference type="EMBL" id="CAJVPK010009260">
    <property type="protein sequence ID" value="CAG8665949.1"/>
    <property type="molecule type" value="Genomic_DNA"/>
</dbReference>
<sequence>KNMSDLNDLNECAICCETENRDYRKITSMCTHKAVVCTECVNRYIQKQLGEKQISCPTTGCKKIMERHDIKNIATEELFERYDLITQKIAIQKIPEFRWCKVPCGAGQIHIGKDEAPVVICE</sequence>
<evidence type="ECO:0000313" key="11">
    <source>
        <dbReference type="Proteomes" id="UP000789706"/>
    </source>
</evidence>
<dbReference type="OrthoDB" id="1431934at2759"/>
<keyword evidence="4 7" id="KW-0863">Zinc-finger</keyword>